<dbReference type="Gene3D" id="1.20.5.320">
    <property type="entry name" value="6-Phosphogluconate Dehydrogenase, domain 3"/>
    <property type="match status" value="1"/>
</dbReference>
<reference evidence="1 2" key="1">
    <citation type="submission" date="2021-02" db="EMBL/GenBank/DDBJ databases">
        <title>Complete genome of Desulfoluna sp. strain ASN36.</title>
        <authorList>
            <person name="Takahashi A."/>
            <person name="Kojima H."/>
            <person name="Fukui M."/>
        </authorList>
    </citation>
    <scope>NUCLEOTIDE SEQUENCE [LARGE SCALE GENOMIC DNA]</scope>
    <source>
        <strain evidence="1 2">ASN36</strain>
    </source>
</reference>
<proteinExistence type="predicted"/>
<dbReference type="Gene3D" id="3.80.20.20">
    <property type="entry name" value="Receptor L-domain"/>
    <property type="match status" value="1"/>
</dbReference>
<gene>
    <name evidence="1" type="ORF">DSLASN_04360</name>
</gene>
<dbReference type="InterPro" id="IPR008160">
    <property type="entry name" value="Collagen"/>
</dbReference>
<dbReference type="PANTHER" id="PTHR24637">
    <property type="entry name" value="COLLAGEN"/>
    <property type="match status" value="1"/>
</dbReference>
<accession>A0ABM7PBB2</accession>
<name>A0ABM7PBB2_9BACT</name>
<evidence type="ECO:0000313" key="1">
    <source>
        <dbReference type="EMBL" id="BCS94804.1"/>
    </source>
</evidence>
<dbReference type="RefSeq" id="WP_236893204.1">
    <property type="nucleotide sequence ID" value="NZ_AP024488.1"/>
</dbReference>
<protein>
    <recommendedName>
        <fullName evidence="3">Collagen triple helix repeat protein</fullName>
    </recommendedName>
</protein>
<dbReference type="PANTHER" id="PTHR24637:SF421">
    <property type="entry name" value="CUTICLE COLLAGEN DPY-2"/>
    <property type="match status" value="1"/>
</dbReference>
<evidence type="ECO:0000313" key="2">
    <source>
        <dbReference type="Proteomes" id="UP001320148"/>
    </source>
</evidence>
<dbReference type="Pfam" id="PF01391">
    <property type="entry name" value="Collagen"/>
    <property type="match status" value="1"/>
</dbReference>
<dbReference type="EMBL" id="AP024488">
    <property type="protein sequence ID" value="BCS94804.1"/>
    <property type="molecule type" value="Genomic_DNA"/>
</dbReference>
<dbReference type="InterPro" id="IPR036941">
    <property type="entry name" value="Rcpt_L-dom_sf"/>
</dbReference>
<dbReference type="SUPFAM" id="SSF52058">
    <property type="entry name" value="L domain-like"/>
    <property type="match status" value="1"/>
</dbReference>
<sequence length="246" mass="26747">MKRLILMTTMFAATLMTTIPPVHCDEICGCAGYFSGRFRIVEDVSECRWWEKGITIESGIGPQGPQGEMGPQGPVGLQGEQGIQGEQGPVGAQGVQGPIGPQGPQGEPGVAEVSLADFTELQRRVEALEYGVRCDKGVFYGNYWIGGPMDIEILSGYTELVGTLVIESDWISSLEGLECLETIRGSLEIMATEIESLEGLKNLKRVGGLQIMLNDNLCQDEVEKFAERLEITGPDAAYIRDNKNCQ</sequence>
<organism evidence="1 2">
    <name type="scientific">Desulfoluna limicola</name>
    <dbReference type="NCBI Taxonomy" id="2810562"/>
    <lineage>
        <taxon>Bacteria</taxon>
        <taxon>Pseudomonadati</taxon>
        <taxon>Thermodesulfobacteriota</taxon>
        <taxon>Desulfobacteria</taxon>
        <taxon>Desulfobacterales</taxon>
        <taxon>Desulfolunaceae</taxon>
        <taxon>Desulfoluna</taxon>
    </lineage>
</organism>
<evidence type="ECO:0008006" key="3">
    <source>
        <dbReference type="Google" id="ProtNLM"/>
    </source>
</evidence>
<keyword evidence="2" id="KW-1185">Reference proteome</keyword>
<dbReference type="Proteomes" id="UP001320148">
    <property type="component" value="Chromosome"/>
</dbReference>